<evidence type="ECO:0000313" key="1">
    <source>
        <dbReference type="EMBL" id="KAJ8400185.1"/>
    </source>
</evidence>
<proteinExistence type="predicted"/>
<keyword evidence="2" id="KW-1185">Reference proteome</keyword>
<dbReference type="EMBL" id="JAINUG010000078">
    <property type="protein sequence ID" value="KAJ8400185.1"/>
    <property type="molecule type" value="Genomic_DNA"/>
</dbReference>
<gene>
    <name evidence="1" type="ORF">AAFF_G00398790</name>
</gene>
<evidence type="ECO:0000313" key="2">
    <source>
        <dbReference type="Proteomes" id="UP001221898"/>
    </source>
</evidence>
<dbReference type="Proteomes" id="UP001221898">
    <property type="component" value="Unassembled WGS sequence"/>
</dbReference>
<comment type="caution">
    <text evidence="1">The sequence shown here is derived from an EMBL/GenBank/DDBJ whole genome shotgun (WGS) entry which is preliminary data.</text>
</comment>
<protein>
    <submittedName>
        <fullName evidence="1">Uncharacterized protein</fullName>
    </submittedName>
</protein>
<accession>A0AAD7WKN6</accession>
<reference evidence="1" key="1">
    <citation type="journal article" date="2023" name="Science">
        <title>Genome structures resolve the early diversification of teleost fishes.</title>
        <authorList>
            <person name="Parey E."/>
            <person name="Louis A."/>
            <person name="Montfort J."/>
            <person name="Bouchez O."/>
            <person name="Roques C."/>
            <person name="Iampietro C."/>
            <person name="Lluch J."/>
            <person name="Castinel A."/>
            <person name="Donnadieu C."/>
            <person name="Desvignes T."/>
            <person name="Floi Bucao C."/>
            <person name="Jouanno E."/>
            <person name="Wen M."/>
            <person name="Mejri S."/>
            <person name="Dirks R."/>
            <person name="Jansen H."/>
            <person name="Henkel C."/>
            <person name="Chen W.J."/>
            <person name="Zahm M."/>
            <person name="Cabau C."/>
            <person name="Klopp C."/>
            <person name="Thompson A.W."/>
            <person name="Robinson-Rechavi M."/>
            <person name="Braasch I."/>
            <person name="Lecointre G."/>
            <person name="Bobe J."/>
            <person name="Postlethwait J.H."/>
            <person name="Berthelot C."/>
            <person name="Roest Crollius H."/>
            <person name="Guiguen Y."/>
        </authorList>
    </citation>
    <scope>NUCLEOTIDE SEQUENCE</scope>
    <source>
        <strain evidence="1">NC1722</strain>
    </source>
</reference>
<dbReference type="AlphaFoldDB" id="A0AAD7WKN6"/>
<organism evidence="1 2">
    <name type="scientific">Aldrovandia affinis</name>
    <dbReference type="NCBI Taxonomy" id="143900"/>
    <lineage>
        <taxon>Eukaryota</taxon>
        <taxon>Metazoa</taxon>
        <taxon>Chordata</taxon>
        <taxon>Craniata</taxon>
        <taxon>Vertebrata</taxon>
        <taxon>Euteleostomi</taxon>
        <taxon>Actinopterygii</taxon>
        <taxon>Neopterygii</taxon>
        <taxon>Teleostei</taxon>
        <taxon>Notacanthiformes</taxon>
        <taxon>Halosauridae</taxon>
        <taxon>Aldrovandia</taxon>
    </lineage>
</organism>
<sequence length="114" mass="12547">MGTRFLAFEHITAGFRRLCKSFHSGSIYEGAKERLRGLLEAKAKALAFQALLRELEEGERPTAYFFKASTIAGLRRADGTLAEGLAMLAVAESYYAELFSRQACGGGVPPWRLT</sequence>
<name>A0AAD7WKN6_9TELE</name>